<evidence type="ECO:0000313" key="1">
    <source>
        <dbReference type="EMBL" id="RZT96845.1"/>
    </source>
</evidence>
<dbReference type="OrthoDB" id="1160046at2"/>
<proteinExistence type="predicted"/>
<sequence length="223" mass="26006">MDILLDDFQDYSLWLVSKDHLAEVSRFILRVNHQVHLNSNIINYSDLIKTRKLDLDSFSSSYFYAIKNKKHEIVGTIKAQKWDGSCKLPIEEDFDIKVDDIVSELSYKPHEVWHIGRFAIDQQKIKDDPLLKKNRIVILKMLMANALQHIYADRTNILIAECDRKLFEKLQLMEIYSSQIGNSKSYLGSETVPMFNTAIGVKKFVEQNISLCYSYMKQDLYSA</sequence>
<gene>
    <name evidence="1" type="ORF">EV201_1496</name>
</gene>
<reference evidence="1 2" key="1">
    <citation type="submission" date="2019-02" db="EMBL/GenBank/DDBJ databases">
        <title>Genomic Encyclopedia of Type Strains, Phase IV (KMG-IV): sequencing the most valuable type-strain genomes for metagenomic binning, comparative biology and taxonomic classification.</title>
        <authorList>
            <person name="Goeker M."/>
        </authorList>
    </citation>
    <scope>NUCLEOTIDE SEQUENCE [LARGE SCALE GENOMIC DNA]</scope>
    <source>
        <strain evidence="1 2">DSM 28825</strain>
    </source>
</reference>
<organism evidence="1 2">
    <name type="scientific">Ancylomarina subtilis</name>
    <dbReference type="NCBI Taxonomy" id="1639035"/>
    <lineage>
        <taxon>Bacteria</taxon>
        <taxon>Pseudomonadati</taxon>
        <taxon>Bacteroidota</taxon>
        <taxon>Bacteroidia</taxon>
        <taxon>Marinilabiliales</taxon>
        <taxon>Marinifilaceae</taxon>
        <taxon>Ancylomarina</taxon>
    </lineage>
</organism>
<dbReference type="Proteomes" id="UP000293562">
    <property type="component" value="Unassembled WGS sequence"/>
</dbReference>
<dbReference type="Gene3D" id="3.40.630.30">
    <property type="match status" value="1"/>
</dbReference>
<accession>A0A4V6MEK4</accession>
<evidence type="ECO:0000313" key="2">
    <source>
        <dbReference type="Proteomes" id="UP000293562"/>
    </source>
</evidence>
<name>A0A4V6MEK4_9BACT</name>
<keyword evidence="2" id="KW-1185">Reference proteome</keyword>
<comment type="caution">
    <text evidence="1">The sequence shown here is derived from an EMBL/GenBank/DDBJ whole genome shotgun (WGS) entry which is preliminary data.</text>
</comment>
<dbReference type="EMBL" id="SHKN01000001">
    <property type="protein sequence ID" value="RZT96845.1"/>
    <property type="molecule type" value="Genomic_DNA"/>
</dbReference>
<dbReference type="RefSeq" id="WP_130306924.1">
    <property type="nucleotide sequence ID" value="NZ_SHKN01000001.1"/>
</dbReference>
<dbReference type="AlphaFoldDB" id="A0A4V6MEK4"/>
<protein>
    <submittedName>
        <fullName evidence="1">Uncharacterized protein</fullName>
    </submittedName>
</protein>